<evidence type="ECO:0000313" key="1">
    <source>
        <dbReference type="EMBL" id="PXX73403.1"/>
    </source>
</evidence>
<dbReference type="OrthoDB" id="1802755at2"/>
<sequence length="420" mass="50124">MKKEEIKLLKQLSKLKLKVPKGLMRFVKDHMNSLGSRRQWYINTLEMWHGRLLLRTFAFNPYGEIKEVCRRLEGCSQVILNDIENRPLAGRVVDFFGNNFWDVNWFKSGNLYTASSSNWWFCDYDNLFNCEEWIEKLNIPYCCYYHPLNRSGLCFYEYICIYRKYPKIELLVKAGWSNLVRYAYLFVLDGKTFEEIFGFNEYWKPYMHQLDYTDIRLIRKYKLNDFEKIKEIRKVYSQRNKYINRHLNFKTAVFVNNLGSQAHLYNDYLKFAEEIGVPLNEPKYLYPKDIKKSYDEAYKRVNELKDELVNKGIANQAAKLSKYIYSSDQLSIFPATSNSELVQESKSLNHCVRTYAKRVADGETGIMLIRRSDEKEKPYYTLELKGKRIVQIRGNHNSAPVPEVSEFVRQWEKKYQLTGY</sequence>
<dbReference type="AlphaFoldDB" id="A0A318KFW4"/>
<keyword evidence="2" id="KW-1185">Reference proteome</keyword>
<comment type="caution">
    <text evidence="1">The sequence shown here is derived from an EMBL/GenBank/DDBJ whole genome shotgun (WGS) entry which is preliminary data.</text>
</comment>
<dbReference type="Pfam" id="PF14284">
    <property type="entry name" value="PcfJ"/>
    <property type="match status" value="1"/>
</dbReference>
<dbReference type="Proteomes" id="UP000247612">
    <property type="component" value="Unassembled WGS sequence"/>
</dbReference>
<proteinExistence type="predicted"/>
<gene>
    <name evidence="1" type="ORF">DES51_1396</name>
</gene>
<evidence type="ECO:0000313" key="2">
    <source>
        <dbReference type="Proteomes" id="UP000247612"/>
    </source>
</evidence>
<organism evidence="1 2">
    <name type="scientific">Dielma fastidiosa</name>
    <dbReference type="NCBI Taxonomy" id="1034346"/>
    <lineage>
        <taxon>Bacteria</taxon>
        <taxon>Bacillati</taxon>
        <taxon>Bacillota</taxon>
        <taxon>Erysipelotrichia</taxon>
        <taxon>Erysipelotrichales</taxon>
        <taxon>Erysipelotrichaceae</taxon>
        <taxon>Dielma</taxon>
    </lineage>
</organism>
<reference evidence="1 2" key="1">
    <citation type="submission" date="2018-05" db="EMBL/GenBank/DDBJ databases">
        <title>Genomic Encyclopedia of Type Strains, Phase IV (KMG-IV): sequencing the most valuable type-strain genomes for metagenomic binning, comparative biology and taxonomic classification.</title>
        <authorList>
            <person name="Goeker M."/>
        </authorList>
    </citation>
    <scope>NUCLEOTIDE SEQUENCE [LARGE SCALE GENOMIC DNA]</scope>
    <source>
        <strain evidence="1 2">JC118</strain>
    </source>
</reference>
<dbReference type="RefSeq" id="WP_022939745.1">
    <property type="nucleotide sequence ID" value="NZ_CABKRQ010000019.1"/>
</dbReference>
<dbReference type="STRING" id="1034346.GCA_000313565_03475"/>
<name>A0A318KFW4_9FIRM</name>
<dbReference type="InterPro" id="IPR025586">
    <property type="entry name" value="PcfJ"/>
</dbReference>
<protein>
    <submittedName>
        <fullName evidence="1">PcfJ-like protein</fullName>
    </submittedName>
</protein>
<accession>A0A318KFW4</accession>
<dbReference type="EMBL" id="QJKH01000039">
    <property type="protein sequence ID" value="PXX73403.1"/>
    <property type="molecule type" value="Genomic_DNA"/>
</dbReference>